<dbReference type="STRING" id="92696.A0A4R0RDR9"/>
<name>A0A4R0RDR9_9APHY</name>
<keyword evidence="3" id="KW-1185">Reference proteome</keyword>
<evidence type="ECO:0000313" key="2">
    <source>
        <dbReference type="EMBL" id="TCD60604.1"/>
    </source>
</evidence>
<keyword evidence="1" id="KW-0472">Membrane</keyword>
<protein>
    <recommendedName>
        <fullName evidence="4">SH3 domain-containing protein</fullName>
    </recommendedName>
</protein>
<evidence type="ECO:0000256" key="1">
    <source>
        <dbReference type="SAM" id="Phobius"/>
    </source>
</evidence>
<accession>A0A4R0RDR9</accession>
<dbReference type="OrthoDB" id="5340910at2759"/>
<sequence length="306" mass="32416">MAPAAFTSLLARSGTPGQVDNSISGTAIGGIVIAAVAGVGMLVWAVVYYVRKKNRASRAENRNSAFLNVKGLVKDGEEEEKVTVIVQDVDSNAVHSLNVKGQFSRAQLDKPGVILPSKLRPDASREEILQAYTEEGTLPRPFAPFMLGGGGSPTPSDKDSDPQARPNAEYLAAARKSILSVGSMATSSHRFSVASVATTNSSIASRGPMGKRKIRQIFSPVLPDELVVSLNQEVTVINSFDDGWCIVGKDGLGGEVELGAVPAWCFVKPQPGLHAQRPMRVSSLGVTINIEAPGGVRDSVMSWSNF</sequence>
<comment type="caution">
    <text evidence="2">The sequence shown here is derived from an EMBL/GenBank/DDBJ whole genome shotgun (WGS) entry which is preliminary data.</text>
</comment>
<evidence type="ECO:0000313" key="3">
    <source>
        <dbReference type="Proteomes" id="UP000292702"/>
    </source>
</evidence>
<keyword evidence="1" id="KW-0812">Transmembrane</keyword>
<evidence type="ECO:0008006" key="4">
    <source>
        <dbReference type="Google" id="ProtNLM"/>
    </source>
</evidence>
<feature type="transmembrane region" description="Helical" evidence="1">
    <location>
        <begin position="26"/>
        <end position="50"/>
    </location>
</feature>
<dbReference type="EMBL" id="RWJN01000570">
    <property type="protein sequence ID" value="TCD60604.1"/>
    <property type="molecule type" value="Genomic_DNA"/>
</dbReference>
<dbReference type="Proteomes" id="UP000292702">
    <property type="component" value="Unassembled WGS sequence"/>
</dbReference>
<dbReference type="AlphaFoldDB" id="A0A4R0RDR9"/>
<reference evidence="2 3" key="1">
    <citation type="submission" date="2018-11" db="EMBL/GenBank/DDBJ databases">
        <title>Genome assembly of Steccherinum ochraceum LE-BIN_3174, the white-rot fungus of the Steccherinaceae family (The Residual Polyporoid clade, Polyporales, Basidiomycota).</title>
        <authorList>
            <person name="Fedorova T.V."/>
            <person name="Glazunova O.A."/>
            <person name="Landesman E.O."/>
            <person name="Moiseenko K.V."/>
            <person name="Psurtseva N.V."/>
            <person name="Savinova O.S."/>
            <person name="Shakhova N.V."/>
            <person name="Tyazhelova T.V."/>
            <person name="Vasina D.V."/>
        </authorList>
    </citation>
    <scope>NUCLEOTIDE SEQUENCE [LARGE SCALE GENOMIC DNA]</scope>
    <source>
        <strain evidence="2 3">LE-BIN_3174</strain>
    </source>
</reference>
<organism evidence="2 3">
    <name type="scientific">Steccherinum ochraceum</name>
    <dbReference type="NCBI Taxonomy" id="92696"/>
    <lineage>
        <taxon>Eukaryota</taxon>
        <taxon>Fungi</taxon>
        <taxon>Dikarya</taxon>
        <taxon>Basidiomycota</taxon>
        <taxon>Agaricomycotina</taxon>
        <taxon>Agaricomycetes</taxon>
        <taxon>Polyporales</taxon>
        <taxon>Steccherinaceae</taxon>
        <taxon>Steccherinum</taxon>
    </lineage>
</organism>
<proteinExistence type="predicted"/>
<keyword evidence="1" id="KW-1133">Transmembrane helix</keyword>
<gene>
    <name evidence="2" type="ORF">EIP91_009822</name>
</gene>